<evidence type="ECO:0000256" key="1">
    <source>
        <dbReference type="SAM" id="MobiDB-lite"/>
    </source>
</evidence>
<protein>
    <submittedName>
        <fullName evidence="2">(California timema) hypothetical protein</fullName>
    </submittedName>
</protein>
<feature type="region of interest" description="Disordered" evidence="1">
    <location>
        <begin position="109"/>
        <end position="133"/>
    </location>
</feature>
<organism evidence="2">
    <name type="scientific">Timema californicum</name>
    <name type="common">California timema</name>
    <name type="synonym">Walking stick</name>
    <dbReference type="NCBI Taxonomy" id="61474"/>
    <lineage>
        <taxon>Eukaryota</taxon>
        <taxon>Metazoa</taxon>
        <taxon>Ecdysozoa</taxon>
        <taxon>Arthropoda</taxon>
        <taxon>Hexapoda</taxon>
        <taxon>Insecta</taxon>
        <taxon>Pterygota</taxon>
        <taxon>Neoptera</taxon>
        <taxon>Polyneoptera</taxon>
        <taxon>Phasmatodea</taxon>
        <taxon>Timematodea</taxon>
        <taxon>Timematoidea</taxon>
        <taxon>Timematidae</taxon>
        <taxon>Timema</taxon>
    </lineage>
</organism>
<feature type="compositionally biased region" description="Basic and acidic residues" evidence="1">
    <location>
        <begin position="123"/>
        <end position="133"/>
    </location>
</feature>
<reference evidence="2" key="1">
    <citation type="submission" date="2020-11" db="EMBL/GenBank/DDBJ databases">
        <authorList>
            <person name="Tran Van P."/>
        </authorList>
    </citation>
    <scope>NUCLEOTIDE SEQUENCE</scope>
</reference>
<name>A0A7R9P630_TIMCA</name>
<gene>
    <name evidence="2" type="ORF">TCMB3V08_LOCUS4211</name>
</gene>
<accession>A0A7R9P630</accession>
<proteinExistence type="predicted"/>
<dbReference type="EMBL" id="OE180561">
    <property type="protein sequence ID" value="CAD7571541.1"/>
    <property type="molecule type" value="Genomic_DNA"/>
</dbReference>
<dbReference type="AlphaFoldDB" id="A0A7R9P630"/>
<evidence type="ECO:0000313" key="2">
    <source>
        <dbReference type="EMBL" id="CAD7571541.1"/>
    </source>
</evidence>
<sequence length="133" mass="14948">MDLILNQITVSLHHHQDYIGPPSLSPPFPPLSPSYSTLSMSRRVLFSVSRSRRDLHSISGNDGPWQYSGALLAVVVMNVTANKIPWWNIKMAQEQGSVRCSLTHKISSHATDRSLSRQFSRRQYQEKGGGEET</sequence>